<evidence type="ECO:0000313" key="3">
    <source>
        <dbReference type="EMBL" id="KAJ8614540.1"/>
    </source>
</evidence>
<keyword evidence="4" id="KW-1185">Reference proteome</keyword>
<name>A0AAD7UR29_9STRA</name>
<accession>A0AAD7UR29</accession>
<dbReference type="EMBL" id="JAQMWT010000005">
    <property type="protein sequence ID" value="KAJ8614540.1"/>
    <property type="molecule type" value="Genomic_DNA"/>
</dbReference>
<evidence type="ECO:0000259" key="2">
    <source>
        <dbReference type="Pfam" id="PF15711"/>
    </source>
</evidence>
<dbReference type="Proteomes" id="UP001230188">
    <property type="component" value="Unassembled WGS sequence"/>
</dbReference>
<protein>
    <recommendedName>
        <fullName evidence="2">ILEI/PANDER domain-containing protein</fullName>
    </recommendedName>
</protein>
<dbReference type="AlphaFoldDB" id="A0AAD7UR29"/>
<organism evidence="3 4">
    <name type="scientific">Chrysophaeum taylorii</name>
    <dbReference type="NCBI Taxonomy" id="2483200"/>
    <lineage>
        <taxon>Eukaryota</taxon>
        <taxon>Sar</taxon>
        <taxon>Stramenopiles</taxon>
        <taxon>Ochrophyta</taxon>
        <taxon>Pelagophyceae</taxon>
        <taxon>Pelagomonadales</taxon>
        <taxon>Pelagomonadaceae</taxon>
        <taxon>Chrysophaeum</taxon>
    </lineage>
</organism>
<reference evidence="3" key="1">
    <citation type="submission" date="2023-01" db="EMBL/GenBank/DDBJ databases">
        <title>Metagenome sequencing of chrysophaentin producing Chrysophaeum taylorii.</title>
        <authorList>
            <person name="Davison J."/>
            <person name="Bewley C."/>
        </authorList>
    </citation>
    <scope>NUCLEOTIDE SEQUENCE</scope>
    <source>
        <strain evidence="3">NIES-1699</strain>
    </source>
</reference>
<proteinExistence type="predicted"/>
<evidence type="ECO:0000313" key="4">
    <source>
        <dbReference type="Proteomes" id="UP001230188"/>
    </source>
</evidence>
<comment type="caution">
    <text evidence="3">The sequence shown here is derived from an EMBL/GenBank/DDBJ whole genome shotgun (WGS) entry which is preliminary data.</text>
</comment>
<dbReference type="Pfam" id="PF15711">
    <property type="entry name" value="ILEI"/>
    <property type="match status" value="1"/>
</dbReference>
<feature type="domain" description="ILEI/PANDER" evidence="2">
    <location>
        <begin position="216"/>
        <end position="299"/>
    </location>
</feature>
<dbReference type="InterPro" id="IPR039477">
    <property type="entry name" value="ILEI/PANDER_dom"/>
</dbReference>
<sequence length="393" mass="43725">MPRADEVRDLVNFNYAARKHVDANNLGPSYIMSLGDHEGGALWTSDRGLIDCKGRWASFDGNTEHETKPYEGRERFSFILFTPDAYNRLPPDVCATARDLGLTAASTDGFDDAYFAQFRDLGVVDEREFDAYTDDHHVEHPPRLAPGTICVETNGYAAGRGWGWISWPTSDSTDDDDRRLEKLSNSGRLARFQKNQTGIHVVELQAKDGDDTEGLFFHLVDIHRFRLYQHTASESKRFADWVRALPDARVVACCITDTAMAKTRPLPGTVYDAFRQLGAPTDLTLIGYREPFCFVGWKNAPSAAAVYMLDAKKQSKQLLRIDATLQRALNLNLSPSPSPGGGLKLLAATKATFNLLDELDDRRNKKKKQRGGPANSTGPNADNRKRPKTGDQG</sequence>
<gene>
    <name evidence="3" type="ORF">CTAYLR_000843</name>
</gene>
<feature type="region of interest" description="Disordered" evidence="1">
    <location>
        <begin position="357"/>
        <end position="393"/>
    </location>
</feature>
<evidence type="ECO:0000256" key="1">
    <source>
        <dbReference type="SAM" id="MobiDB-lite"/>
    </source>
</evidence>